<keyword evidence="4" id="KW-1185">Reference proteome</keyword>
<accession>G5H5V1</accession>
<feature type="compositionally biased region" description="Basic and acidic residues" evidence="1">
    <location>
        <begin position="90"/>
        <end position="99"/>
    </location>
</feature>
<proteinExistence type="predicted"/>
<evidence type="ECO:0000256" key="2">
    <source>
        <dbReference type="SAM" id="Phobius"/>
    </source>
</evidence>
<organism evidence="3 4">
    <name type="scientific">Alistipes indistinctus YIT 12060</name>
    <dbReference type="NCBI Taxonomy" id="742725"/>
    <lineage>
        <taxon>Bacteria</taxon>
        <taxon>Pseudomonadati</taxon>
        <taxon>Bacteroidota</taxon>
        <taxon>Bacteroidia</taxon>
        <taxon>Bacteroidales</taxon>
        <taxon>Rikenellaceae</taxon>
        <taxon>Alistipes</taxon>
    </lineage>
</organism>
<dbReference type="OrthoDB" id="1004383at2"/>
<keyword evidence="2" id="KW-0812">Transmembrane</keyword>
<dbReference type="RefSeq" id="WP_009133117.1">
    <property type="nucleotide sequence ID" value="NZ_CP102250.1"/>
</dbReference>
<dbReference type="Proteomes" id="UP000006008">
    <property type="component" value="Unassembled WGS sequence"/>
</dbReference>
<protein>
    <recommendedName>
        <fullName evidence="5">DUF4834 domain-containing protein</fullName>
    </recommendedName>
</protein>
<dbReference type="InterPro" id="IPR032272">
    <property type="entry name" value="DUF4834"/>
</dbReference>
<dbReference type="STRING" id="742725.HMPREF9450_00311"/>
<evidence type="ECO:0000313" key="4">
    <source>
        <dbReference type="Proteomes" id="UP000006008"/>
    </source>
</evidence>
<keyword evidence="2" id="KW-0472">Membrane</keyword>
<dbReference type="Pfam" id="PF16118">
    <property type="entry name" value="DUF4834"/>
    <property type="match status" value="1"/>
</dbReference>
<evidence type="ECO:0000256" key="1">
    <source>
        <dbReference type="SAM" id="MobiDB-lite"/>
    </source>
</evidence>
<dbReference type="eggNOG" id="ENOG50313ZG">
    <property type="taxonomic scope" value="Bacteria"/>
</dbReference>
<comment type="caution">
    <text evidence="3">The sequence shown here is derived from an EMBL/GenBank/DDBJ whole genome shotgun (WGS) entry which is preliminary data.</text>
</comment>
<evidence type="ECO:0000313" key="3">
    <source>
        <dbReference type="EMBL" id="EHB93045.1"/>
    </source>
</evidence>
<dbReference type="HOGENOM" id="CLU_2233491_0_0_10"/>
<dbReference type="AlphaFoldDB" id="G5H5V1"/>
<feature type="compositionally biased region" description="Polar residues" evidence="1">
    <location>
        <begin position="69"/>
        <end position="78"/>
    </location>
</feature>
<dbReference type="PATRIC" id="fig|742725.3.peg.352"/>
<dbReference type="EMBL" id="ADLD01000004">
    <property type="protein sequence ID" value="EHB93045.1"/>
    <property type="molecule type" value="Genomic_DNA"/>
</dbReference>
<feature type="transmembrane region" description="Helical" evidence="2">
    <location>
        <begin position="6"/>
        <end position="26"/>
    </location>
</feature>
<sequence>MDSVLSFIFFLIVGFYLAGLLGRLLLRRWIIRKQKEFEQGGNPFFRTYTWGGGGHSRNAKPKPEGKVTVEQTRMTQKRVSGDVGDYVEYEEIKVSRETESGTDADASGREPQQK</sequence>
<dbReference type="GeneID" id="92816733"/>
<feature type="region of interest" description="Disordered" evidence="1">
    <location>
        <begin position="52"/>
        <end position="114"/>
    </location>
</feature>
<reference evidence="3 4" key="1">
    <citation type="submission" date="2011-08" db="EMBL/GenBank/DDBJ databases">
        <title>The Genome Sequence of Alistipes indistinctus YIT 12060.</title>
        <authorList>
            <consortium name="The Broad Institute Genome Sequencing Platform"/>
            <person name="Earl A."/>
            <person name="Ward D."/>
            <person name="Feldgarden M."/>
            <person name="Gevers D."/>
            <person name="Morotomi M."/>
            <person name="Young S.K."/>
            <person name="Zeng Q."/>
            <person name="Gargeya S."/>
            <person name="Fitzgerald M."/>
            <person name="Haas B."/>
            <person name="Abouelleil A."/>
            <person name="Alvarado L."/>
            <person name="Arachchi H.M."/>
            <person name="Berlin A."/>
            <person name="Brown A."/>
            <person name="Chapman S.B."/>
            <person name="Chen Z."/>
            <person name="Dunbar C."/>
            <person name="Freedman E."/>
            <person name="Gearin G."/>
            <person name="Gellesch M."/>
            <person name="Goldberg J."/>
            <person name="Griggs A."/>
            <person name="Gujja S."/>
            <person name="Heiman D."/>
            <person name="Howarth C."/>
            <person name="Larson L."/>
            <person name="Lui A."/>
            <person name="MacDonald P.J.P."/>
            <person name="Montmayeur A."/>
            <person name="Murphy C."/>
            <person name="Neiman D."/>
            <person name="Pearson M."/>
            <person name="Priest M."/>
            <person name="Roberts A."/>
            <person name="Saif S."/>
            <person name="Shea T."/>
            <person name="Shenoy N."/>
            <person name="Sisk P."/>
            <person name="Stolte C."/>
            <person name="Sykes S."/>
            <person name="Wortman J."/>
            <person name="Nusbaum C."/>
            <person name="Birren B."/>
        </authorList>
    </citation>
    <scope>NUCLEOTIDE SEQUENCE [LARGE SCALE GENOMIC DNA]</scope>
    <source>
        <strain evidence="3 4">YIT 12060</strain>
    </source>
</reference>
<keyword evidence="2" id="KW-1133">Transmembrane helix</keyword>
<name>G5H5V1_9BACT</name>
<evidence type="ECO:0008006" key="5">
    <source>
        <dbReference type="Google" id="ProtNLM"/>
    </source>
</evidence>
<gene>
    <name evidence="3" type="ORF">HMPREF9450_00311</name>
</gene>